<dbReference type="CDD" id="cd00141">
    <property type="entry name" value="NT_POLXc"/>
    <property type="match status" value="1"/>
</dbReference>
<dbReference type="PANTHER" id="PTHR11276:SF28">
    <property type="entry name" value="DNA POLYMERASE LAMBDA"/>
    <property type="match status" value="1"/>
</dbReference>
<reference evidence="17 18" key="1">
    <citation type="submission" date="2019-04" db="EMBL/GenBank/DDBJ databases">
        <title>Comparative genomics and transcriptomics to analyze fruiting body development in filamentous ascomycetes.</title>
        <authorList>
            <consortium name="DOE Joint Genome Institute"/>
            <person name="Lutkenhaus R."/>
            <person name="Traeger S."/>
            <person name="Breuer J."/>
            <person name="Kuo A."/>
            <person name="Lipzen A."/>
            <person name="Pangilinan J."/>
            <person name="Dilworth D."/>
            <person name="Sandor L."/>
            <person name="Poggeler S."/>
            <person name="Barry K."/>
            <person name="Grigoriev I.V."/>
            <person name="Nowrousian M."/>
        </authorList>
    </citation>
    <scope>NUCLEOTIDE SEQUENCE [LARGE SCALE GENOMIC DNA]</scope>
    <source>
        <strain evidence="17 18">CBS 389.68</strain>
    </source>
</reference>
<dbReference type="GO" id="GO:0005634">
    <property type="term" value="C:nucleus"/>
    <property type="evidence" value="ECO:0007669"/>
    <property type="project" value="UniProtKB-SubCell"/>
</dbReference>
<dbReference type="InterPro" id="IPR043519">
    <property type="entry name" value="NT_sf"/>
</dbReference>
<dbReference type="FunFam" id="1.10.150.110:FF:000005">
    <property type="entry name" value="DNA polymerase POL4"/>
    <property type="match status" value="1"/>
</dbReference>
<dbReference type="Pfam" id="PF14792">
    <property type="entry name" value="DNA_pol_B_palm"/>
    <property type="match status" value="1"/>
</dbReference>
<dbReference type="GO" id="GO:0003887">
    <property type="term" value="F:DNA-directed DNA polymerase activity"/>
    <property type="evidence" value="ECO:0007669"/>
    <property type="project" value="UniProtKB-UniRule"/>
</dbReference>
<comment type="similarity">
    <text evidence="2 14">Belongs to the DNA polymerase type-X family.</text>
</comment>
<dbReference type="SUPFAM" id="SSF81301">
    <property type="entry name" value="Nucleotidyltransferase"/>
    <property type="match status" value="1"/>
</dbReference>
<dbReference type="EC" id="2.7.7.7" evidence="14"/>
<dbReference type="GO" id="GO:0003677">
    <property type="term" value="F:DNA binding"/>
    <property type="evidence" value="ECO:0007669"/>
    <property type="project" value="UniProtKB-UniRule"/>
</dbReference>
<dbReference type="Proteomes" id="UP000298138">
    <property type="component" value="Unassembled WGS sequence"/>
</dbReference>
<gene>
    <name evidence="17" type="ORF">EX30DRAFT_356526</name>
</gene>
<organism evidence="17 18">
    <name type="scientific">Ascodesmis nigricans</name>
    <dbReference type="NCBI Taxonomy" id="341454"/>
    <lineage>
        <taxon>Eukaryota</taxon>
        <taxon>Fungi</taxon>
        <taxon>Dikarya</taxon>
        <taxon>Ascomycota</taxon>
        <taxon>Pezizomycotina</taxon>
        <taxon>Pezizomycetes</taxon>
        <taxon>Pezizales</taxon>
        <taxon>Ascodesmidaceae</taxon>
        <taxon>Ascodesmis</taxon>
    </lineage>
</organism>
<evidence type="ECO:0000256" key="13">
    <source>
        <dbReference type="PIRSR" id="PIRSR622312-50"/>
    </source>
</evidence>
<evidence type="ECO:0000256" key="9">
    <source>
        <dbReference type="ARBA" id="ARBA00022932"/>
    </source>
</evidence>
<evidence type="ECO:0000256" key="3">
    <source>
        <dbReference type="ARBA" id="ARBA00022634"/>
    </source>
</evidence>
<evidence type="ECO:0000256" key="5">
    <source>
        <dbReference type="ARBA" id="ARBA00022695"/>
    </source>
</evidence>
<dbReference type="InterPro" id="IPR027421">
    <property type="entry name" value="DNA_pol_lamdba_lyase_dom_sf"/>
</dbReference>
<keyword evidence="4 14" id="KW-0808">Transferase</keyword>
<sequence length="636" mass="72128">MFPRAPFKAEKAEFFDELFRIHELLSSEDELEPSPPPLTRRSSTLNFSAPKHGSVVAERGADFIPNNRLNPKRKIKMDICGQNGARCVNISEITHLVVDKVCSYEDVLRCLKLDTLPVGCYFDCRLVRELMRFQEHIHVVKEDYPSDCLYHRRILDPKQKSPAPKEVAKSPLEQAKPSSLQIKPQKKDTNATQSKESQLTPPDKPLYETTNLINFPIPHTSASPARSKSGESTYFHSAPDKLSQSQSFNGDDLEKAIHDAKQMPHLDAEDHETASHTSNSESDSDSESLPKKQKSTQSRRSIANFQCLTANDGKSHHNNPNAKAIEMLSQMQQYYERTKDQWRALSYRKAIIALKNQQHKMCFASDARLIPGIGKRIADKIEEIVQTDSLRRLEFANLESRDTLLKLFLGVYGVGIVQANKWIAAGYKTLEDLREKAQLSENQKIGIEYYDDFALSIPRVEVERHGEIVAKAAEEIDTALQTEVMGSYRRGAETCGDVSFQLRWSRVYTDYKLMKSGFLKCALAIPRAHNDGSKWHGASALDVSSPWRRIDFLVVPWAERGAALLYFTGNDIFNRSLRLLASKKGYRLNQRGLYKDAVRGPKRGRETKGALVEGADEKKIFNILGVPYREPRDRNC</sequence>
<comment type="function">
    <text evidence="14">DNA polymerase that functions in several pathways of DNA repair. Involved in base excision repair (BER) responsible for repair of lesions that give rise to abasic (AP) sites in DNA. Also contributes to DNA double-strand break repair by non-homologous end joining and homologous recombination. Has both template-dependent and template-independent (terminal transferase) DNA polymerase activities. Has also a 5'-deoxyribose-5-phosphate lyase (dRP lyase) activity.</text>
</comment>
<dbReference type="InterPro" id="IPR028207">
    <property type="entry name" value="DNA_pol_B_palm_palm"/>
</dbReference>
<comment type="catalytic activity">
    <reaction evidence="12 14">
        <text>DNA(n) + a 2'-deoxyribonucleoside 5'-triphosphate = DNA(n+1) + diphosphate</text>
        <dbReference type="Rhea" id="RHEA:22508"/>
        <dbReference type="Rhea" id="RHEA-COMP:17339"/>
        <dbReference type="Rhea" id="RHEA-COMP:17340"/>
        <dbReference type="ChEBI" id="CHEBI:33019"/>
        <dbReference type="ChEBI" id="CHEBI:61560"/>
        <dbReference type="ChEBI" id="CHEBI:173112"/>
        <dbReference type="EC" id="2.7.7.7"/>
    </reaction>
</comment>
<dbReference type="Pfam" id="PF10391">
    <property type="entry name" value="DNA_pol_lambd_f"/>
    <property type="match status" value="1"/>
</dbReference>
<evidence type="ECO:0000313" key="17">
    <source>
        <dbReference type="EMBL" id="TGZ76881.1"/>
    </source>
</evidence>
<feature type="region of interest" description="Disordered" evidence="15">
    <location>
        <begin position="159"/>
        <end position="248"/>
    </location>
</feature>
<dbReference type="InterPro" id="IPR002054">
    <property type="entry name" value="DNA-dir_DNA_pol_X"/>
</dbReference>
<evidence type="ECO:0000313" key="18">
    <source>
        <dbReference type="Proteomes" id="UP000298138"/>
    </source>
</evidence>
<dbReference type="Pfam" id="PF14791">
    <property type="entry name" value="DNA_pol_B_thumb"/>
    <property type="match status" value="1"/>
</dbReference>
<dbReference type="PANTHER" id="PTHR11276">
    <property type="entry name" value="DNA POLYMERASE TYPE-X FAMILY MEMBER"/>
    <property type="match status" value="1"/>
</dbReference>
<keyword evidence="9 14" id="KW-0239">DNA-directed DNA polymerase</keyword>
<evidence type="ECO:0000256" key="15">
    <source>
        <dbReference type="SAM" id="MobiDB-lite"/>
    </source>
</evidence>
<dbReference type="InterPro" id="IPR022312">
    <property type="entry name" value="DNA_pol_X"/>
</dbReference>
<evidence type="ECO:0000256" key="14">
    <source>
        <dbReference type="RuleBase" id="RU366014"/>
    </source>
</evidence>
<proteinExistence type="inferred from homology"/>
<dbReference type="SUPFAM" id="SSF47802">
    <property type="entry name" value="DNA polymerase beta, N-terminal domain-like"/>
    <property type="match status" value="1"/>
</dbReference>
<dbReference type="InterPro" id="IPR018944">
    <property type="entry name" value="DNA_pol_lambd_fingers_domain"/>
</dbReference>
<keyword evidence="11 14" id="KW-0539">Nucleus</keyword>
<dbReference type="InParanoid" id="A0A4S2MIV8"/>
<dbReference type="Gene3D" id="3.30.460.10">
    <property type="entry name" value="Beta Polymerase, domain 2"/>
    <property type="match status" value="1"/>
</dbReference>
<dbReference type="GO" id="GO:0006303">
    <property type="term" value="P:double-strand break repair via nonhomologous end joining"/>
    <property type="evidence" value="ECO:0007669"/>
    <property type="project" value="TreeGrafter"/>
</dbReference>
<keyword evidence="6" id="KW-0235">DNA replication</keyword>
<evidence type="ECO:0000256" key="8">
    <source>
        <dbReference type="ARBA" id="ARBA00022763"/>
    </source>
</evidence>
<dbReference type="Gene3D" id="1.10.150.20">
    <property type="entry name" value="5' to 3' exonuclease, C-terminal subdomain"/>
    <property type="match status" value="1"/>
</dbReference>
<dbReference type="InterPro" id="IPR029398">
    <property type="entry name" value="PolB_thumb"/>
</dbReference>
<feature type="compositionally biased region" description="Polar residues" evidence="15">
    <location>
        <begin position="190"/>
        <end position="200"/>
    </location>
</feature>
<evidence type="ECO:0000256" key="1">
    <source>
        <dbReference type="ARBA" id="ARBA00004123"/>
    </source>
</evidence>
<dbReference type="InterPro" id="IPR036420">
    <property type="entry name" value="BRCT_dom_sf"/>
</dbReference>
<keyword evidence="3" id="KW-0237">DNA synthesis</keyword>
<evidence type="ECO:0000256" key="7">
    <source>
        <dbReference type="ARBA" id="ARBA00022723"/>
    </source>
</evidence>
<dbReference type="SMART" id="SM00483">
    <property type="entry name" value="POLXc"/>
    <property type="match status" value="1"/>
</dbReference>
<evidence type="ECO:0000256" key="11">
    <source>
        <dbReference type="ARBA" id="ARBA00023242"/>
    </source>
</evidence>
<feature type="active site" description="Nucleophile; Schiff-base intermediate with DNA; for 5'-dRP lyase activity" evidence="13">
    <location>
        <position position="380"/>
    </location>
</feature>
<evidence type="ECO:0000259" key="16">
    <source>
        <dbReference type="SMART" id="SM00483"/>
    </source>
</evidence>
<dbReference type="PRINTS" id="PR00869">
    <property type="entry name" value="DNAPOLX"/>
</dbReference>
<dbReference type="Pfam" id="PF14716">
    <property type="entry name" value="HHH_8"/>
    <property type="match status" value="1"/>
</dbReference>
<dbReference type="Gene3D" id="3.40.50.10190">
    <property type="entry name" value="BRCT domain"/>
    <property type="match status" value="1"/>
</dbReference>
<name>A0A4S2MIV8_9PEZI</name>
<dbReference type="Gene3D" id="1.10.150.110">
    <property type="entry name" value="DNA polymerase beta, N-terminal domain-like"/>
    <property type="match status" value="1"/>
</dbReference>
<feature type="domain" description="DNA-directed DNA polymerase X" evidence="16">
    <location>
        <begin position="319"/>
        <end position="635"/>
    </location>
</feature>
<evidence type="ECO:0000256" key="2">
    <source>
        <dbReference type="ARBA" id="ARBA00008323"/>
    </source>
</evidence>
<comment type="subcellular location">
    <subcellularLocation>
        <location evidence="1 14">Nucleus</location>
    </subcellularLocation>
</comment>
<feature type="region of interest" description="Disordered" evidence="15">
    <location>
        <begin position="267"/>
        <end position="300"/>
    </location>
</feature>
<keyword evidence="10 14" id="KW-0234">DNA repair</keyword>
<dbReference type="SUPFAM" id="SSF81585">
    <property type="entry name" value="PsbU/PolX domain-like"/>
    <property type="match status" value="1"/>
</dbReference>
<keyword evidence="5 14" id="KW-0548">Nucleotidyltransferase</keyword>
<dbReference type="Gene3D" id="3.30.210.10">
    <property type="entry name" value="DNA polymerase, thumb domain"/>
    <property type="match status" value="1"/>
</dbReference>
<dbReference type="STRING" id="341454.A0A4S2MIV8"/>
<accession>A0A4S2MIV8</accession>
<dbReference type="GO" id="GO:0046872">
    <property type="term" value="F:metal ion binding"/>
    <property type="evidence" value="ECO:0007669"/>
    <property type="project" value="UniProtKB-UniRule"/>
</dbReference>
<evidence type="ECO:0000256" key="12">
    <source>
        <dbReference type="ARBA" id="ARBA00049244"/>
    </source>
</evidence>
<dbReference type="PRINTS" id="PR00870">
    <property type="entry name" value="DNAPOLXBETA"/>
</dbReference>
<dbReference type="InterPro" id="IPR002008">
    <property type="entry name" value="DNA_pol_X_beta-like"/>
</dbReference>
<protein>
    <recommendedName>
        <fullName evidence="14">DNA polymerase</fullName>
        <ecNumber evidence="14">2.7.7.7</ecNumber>
    </recommendedName>
</protein>
<evidence type="ECO:0000256" key="10">
    <source>
        <dbReference type="ARBA" id="ARBA00023204"/>
    </source>
</evidence>
<feature type="compositionally biased region" description="Polar residues" evidence="15">
    <location>
        <begin position="220"/>
        <end position="235"/>
    </location>
</feature>
<dbReference type="FunCoup" id="A0A4S2MIV8">
    <property type="interactions" value="255"/>
</dbReference>
<dbReference type="FunFam" id="1.10.150.20:FF:000010">
    <property type="entry name" value="DNA polymerase lambda"/>
    <property type="match status" value="1"/>
</dbReference>
<evidence type="ECO:0000256" key="6">
    <source>
        <dbReference type="ARBA" id="ARBA00022705"/>
    </source>
</evidence>
<keyword evidence="8 14" id="KW-0227">DNA damage</keyword>
<dbReference type="AlphaFoldDB" id="A0A4S2MIV8"/>
<dbReference type="EMBL" id="ML220164">
    <property type="protein sequence ID" value="TGZ76881.1"/>
    <property type="molecule type" value="Genomic_DNA"/>
</dbReference>
<evidence type="ECO:0000256" key="4">
    <source>
        <dbReference type="ARBA" id="ARBA00022679"/>
    </source>
</evidence>
<dbReference type="OrthoDB" id="205514at2759"/>
<dbReference type="InterPro" id="IPR037160">
    <property type="entry name" value="DNA_Pol_thumb_sf"/>
</dbReference>
<dbReference type="InterPro" id="IPR010996">
    <property type="entry name" value="HHH_MUS81"/>
</dbReference>
<keyword evidence="18" id="KW-1185">Reference proteome</keyword>
<keyword evidence="7" id="KW-0479">Metal-binding</keyword>